<protein>
    <submittedName>
        <fullName evidence="1">Uncharacterized protein</fullName>
    </submittedName>
</protein>
<reference evidence="1" key="1">
    <citation type="submission" date="2014-09" db="EMBL/GenBank/DDBJ databases">
        <authorList>
            <person name="Magalhaes I.L.F."/>
            <person name="Oliveira U."/>
            <person name="Santos F.R."/>
            <person name="Vidigal T.H.D.A."/>
            <person name="Brescovit A.D."/>
            <person name="Santos A.J."/>
        </authorList>
    </citation>
    <scope>NUCLEOTIDE SEQUENCE</scope>
    <source>
        <tissue evidence="1">Shoot tissue taken approximately 20 cm above the soil surface</tissue>
    </source>
</reference>
<dbReference type="AlphaFoldDB" id="A0A0A9FNS6"/>
<organism evidence="1">
    <name type="scientific">Arundo donax</name>
    <name type="common">Giant reed</name>
    <name type="synonym">Donax arundinaceus</name>
    <dbReference type="NCBI Taxonomy" id="35708"/>
    <lineage>
        <taxon>Eukaryota</taxon>
        <taxon>Viridiplantae</taxon>
        <taxon>Streptophyta</taxon>
        <taxon>Embryophyta</taxon>
        <taxon>Tracheophyta</taxon>
        <taxon>Spermatophyta</taxon>
        <taxon>Magnoliopsida</taxon>
        <taxon>Liliopsida</taxon>
        <taxon>Poales</taxon>
        <taxon>Poaceae</taxon>
        <taxon>PACMAD clade</taxon>
        <taxon>Arundinoideae</taxon>
        <taxon>Arundineae</taxon>
        <taxon>Arundo</taxon>
    </lineage>
</organism>
<dbReference type="EMBL" id="GBRH01183436">
    <property type="protein sequence ID" value="JAE14460.1"/>
    <property type="molecule type" value="Transcribed_RNA"/>
</dbReference>
<proteinExistence type="predicted"/>
<name>A0A0A9FNS6_ARUDO</name>
<accession>A0A0A9FNS6</accession>
<reference evidence="1" key="2">
    <citation type="journal article" date="2015" name="Data Brief">
        <title>Shoot transcriptome of the giant reed, Arundo donax.</title>
        <authorList>
            <person name="Barrero R.A."/>
            <person name="Guerrero F.D."/>
            <person name="Moolhuijzen P."/>
            <person name="Goolsby J.A."/>
            <person name="Tidwell J."/>
            <person name="Bellgard S.E."/>
            <person name="Bellgard M.I."/>
        </authorList>
    </citation>
    <scope>NUCLEOTIDE SEQUENCE</scope>
    <source>
        <tissue evidence="1">Shoot tissue taken approximately 20 cm above the soil surface</tissue>
    </source>
</reference>
<evidence type="ECO:0000313" key="1">
    <source>
        <dbReference type="EMBL" id="JAE14460.1"/>
    </source>
</evidence>
<sequence length="29" mass="3087">MGSLSLCTRRSDATQMAKKASCQVDLLTA</sequence>